<gene>
    <name evidence="2" type="ORF">DNHGIG_14920</name>
</gene>
<feature type="domain" description="Phage ABA sandwich" evidence="1">
    <location>
        <begin position="15"/>
        <end position="109"/>
    </location>
</feature>
<dbReference type="Proteomes" id="UP001057291">
    <property type="component" value="Unassembled WGS sequence"/>
</dbReference>
<evidence type="ECO:0000313" key="2">
    <source>
        <dbReference type="EMBL" id="GIM45943.1"/>
    </source>
</evidence>
<dbReference type="EMBL" id="BOQE01000001">
    <property type="protein sequence ID" value="GIM45943.1"/>
    <property type="molecule type" value="Genomic_DNA"/>
</dbReference>
<accession>A0AAV4LE59</accession>
<dbReference type="InterPro" id="IPR028985">
    <property type="entry name" value="Bacillus_phage_prot-like"/>
</dbReference>
<organism evidence="2 3">
    <name type="scientific">Collibacillus ludicampi</name>
    <dbReference type="NCBI Taxonomy" id="2771369"/>
    <lineage>
        <taxon>Bacteria</taxon>
        <taxon>Bacillati</taxon>
        <taxon>Bacillota</taxon>
        <taxon>Bacilli</taxon>
        <taxon>Bacillales</taxon>
        <taxon>Alicyclobacillaceae</taxon>
        <taxon>Collibacillus</taxon>
    </lineage>
</organism>
<comment type="caution">
    <text evidence="2">The sequence shown here is derived from an EMBL/GenBank/DDBJ whole genome shotgun (WGS) entry which is preliminary data.</text>
</comment>
<protein>
    <recommendedName>
        <fullName evidence="1">Phage ABA sandwich domain-containing protein</fullName>
    </recommendedName>
</protein>
<dbReference type="AlphaFoldDB" id="A0AAV4LE59"/>
<dbReference type="RefSeq" id="WP_282199102.1">
    <property type="nucleotide sequence ID" value="NZ_BOQE01000001.1"/>
</dbReference>
<evidence type="ECO:0000313" key="3">
    <source>
        <dbReference type="Proteomes" id="UP001057291"/>
    </source>
</evidence>
<dbReference type="Pfam" id="PF18066">
    <property type="entry name" value="Phage_ABA_S"/>
    <property type="match status" value="1"/>
</dbReference>
<dbReference type="Gene3D" id="3.30.2120.10">
    <property type="entry name" value="Bacillus phage protein-like"/>
    <property type="match status" value="1"/>
</dbReference>
<reference evidence="2" key="1">
    <citation type="journal article" date="2023" name="Int. J. Syst. Evol. Microbiol.">
        <title>Collibacillus ludicampi gen. nov., sp. nov., a new soil bacterium of the family Alicyclobacillaceae.</title>
        <authorList>
            <person name="Jojima T."/>
            <person name="Ioku Y."/>
            <person name="Fukuta Y."/>
            <person name="Shirasaka N."/>
            <person name="Matsumura Y."/>
            <person name="Mori M."/>
        </authorList>
    </citation>
    <scope>NUCLEOTIDE SEQUENCE</scope>
    <source>
        <strain evidence="2">TP075</strain>
    </source>
</reference>
<proteinExistence type="predicted"/>
<dbReference type="InterPro" id="IPR041270">
    <property type="entry name" value="Phage_ABA_S"/>
</dbReference>
<keyword evidence="3" id="KW-1185">Reference proteome</keyword>
<sequence length="116" mass="13115">MNWSEMSNRERDALVALYVENWTEEEVELALSAWESGVPSCGHRDLPEYTTNIADAWRVVESLKERGYNVAVDIREDGVWCYVWKRECVGNLYSAKESTAPEAIAKAALRACGVEV</sequence>
<evidence type="ECO:0000259" key="1">
    <source>
        <dbReference type="Pfam" id="PF18066"/>
    </source>
</evidence>
<name>A0AAV4LE59_9BACL</name>